<name>A0ABC9TS25_CLOSY</name>
<accession>A0ABC9TS25</accession>
<evidence type="ECO:0000313" key="3">
    <source>
        <dbReference type="Proteomes" id="UP000016491"/>
    </source>
</evidence>
<dbReference type="AlphaFoldDB" id="A0ABC9TS25"/>
<dbReference type="EMBL" id="AWSU01000342">
    <property type="protein sequence ID" value="ERI74170.1"/>
    <property type="molecule type" value="Genomic_DNA"/>
</dbReference>
<sequence>MSTTWSDNTNYDGESYFEESSETENAESLSRYVAFISNGLTYVINASCVTEIITNHSIRKLPMVPSYIPGIINLRGQIIPIVDVRRRMGNYYPSDESSKKQNCIIVISIHAMEIGIIVDTVTKTLDISEAAIAPMPANNRQELVNGIQTTPDGETVLFFDHEMLVNTL</sequence>
<organism evidence="2 3">
    <name type="scientific">[Clostridium] symbiosum ATCC 14940</name>
    <dbReference type="NCBI Taxonomy" id="411472"/>
    <lineage>
        <taxon>Bacteria</taxon>
        <taxon>Bacillati</taxon>
        <taxon>Bacillota</taxon>
        <taxon>Clostridia</taxon>
        <taxon>Lachnospirales</taxon>
        <taxon>Lachnospiraceae</taxon>
        <taxon>Otoolea</taxon>
    </lineage>
</organism>
<dbReference type="InterPro" id="IPR036061">
    <property type="entry name" value="CheW-like_dom_sf"/>
</dbReference>
<dbReference type="Gene3D" id="2.30.30.40">
    <property type="entry name" value="SH3 Domains"/>
    <property type="match status" value="1"/>
</dbReference>
<dbReference type="Proteomes" id="UP000016491">
    <property type="component" value="Unassembled WGS sequence"/>
</dbReference>
<dbReference type="SUPFAM" id="SSF50341">
    <property type="entry name" value="CheW-like"/>
    <property type="match status" value="1"/>
</dbReference>
<comment type="caution">
    <text evidence="2">The sequence shown here is derived from an EMBL/GenBank/DDBJ whole genome shotgun (WGS) entry which is preliminary data.</text>
</comment>
<dbReference type="PANTHER" id="PTHR22617:SF23">
    <property type="entry name" value="CHEMOTAXIS PROTEIN CHEW"/>
    <property type="match status" value="1"/>
</dbReference>
<reference evidence="2 3" key="1">
    <citation type="submission" date="2013-07" db="EMBL/GenBank/DDBJ databases">
        <authorList>
            <person name="Weinstock G."/>
            <person name="Sodergren E."/>
            <person name="Wylie T."/>
            <person name="Fulton L."/>
            <person name="Fulton R."/>
            <person name="Fronick C."/>
            <person name="O'Laughlin M."/>
            <person name="Godfrey J."/>
            <person name="Miner T."/>
            <person name="Herter B."/>
            <person name="Appelbaum E."/>
            <person name="Cordes M."/>
            <person name="Lek S."/>
            <person name="Wollam A."/>
            <person name="Pepin K.H."/>
            <person name="Palsikar V.B."/>
            <person name="Mitreva M."/>
            <person name="Wilson R.K."/>
        </authorList>
    </citation>
    <scope>NUCLEOTIDE SEQUENCE [LARGE SCALE GENOMIC DNA]</scope>
    <source>
        <strain evidence="2 3">ATCC 14940</strain>
    </source>
</reference>
<dbReference type="Gene3D" id="2.40.50.180">
    <property type="entry name" value="CheA-289, Domain 4"/>
    <property type="match status" value="1"/>
</dbReference>
<dbReference type="SMART" id="SM00260">
    <property type="entry name" value="CheW"/>
    <property type="match status" value="1"/>
</dbReference>
<dbReference type="InterPro" id="IPR002545">
    <property type="entry name" value="CheW-lke_dom"/>
</dbReference>
<dbReference type="InterPro" id="IPR039315">
    <property type="entry name" value="CheW"/>
</dbReference>
<gene>
    <name evidence="2" type="ORF">CLOSYM_04290</name>
</gene>
<evidence type="ECO:0000259" key="1">
    <source>
        <dbReference type="PROSITE" id="PS50851"/>
    </source>
</evidence>
<feature type="domain" description="CheW-like" evidence="1">
    <location>
        <begin position="29"/>
        <end position="168"/>
    </location>
</feature>
<proteinExistence type="predicted"/>
<dbReference type="PANTHER" id="PTHR22617">
    <property type="entry name" value="CHEMOTAXIS SENSOR HISTIDINE KINASE-RELATED"/>
    <property type="match status" value="1"/>
</dbReference>
<dbReference type="RefSeq" id="WP_021641512.1">
    <property type="nucleotide sequence ID" value="NZ_KE992859.1"/>
</dbReference>
<dbReference type="PROSITE" id="PS50851">
    <property type="entry name" value="CHEW"/>
    <property type="match status" value="1"/>
</dbReference>
<dbReference type="Pfam" id="PF01584">
    <property type="entry name" value="CheW"/>
    <property type="match status" value="1"/>
</dbReference>
<protein>
    <submittedName>
        <fullName evidence="2">CheW-like protein</fullName>
    </submittedName>
</protein>
<evidence type="ECO:0000313" key="2">
    <source>
        <dbReference type="EMBL" id="ERI74170.1"/>
    </source>
</evidence>